<dbReference type="InterPro" id="IPR005288">
    <property type="entry name" value="NadB"/>
</dbReference>
<dbReference type="GO" id="GO:0009435">
    <property type="term" value="P:NAD+ biosynthetic process"/>
    <property type="evidence" value="ECO:0007669"/>
    <property type="project" value="InterPro"/>
</dbReference>
<proteinExistence type="predicted"/>
<accession>A0A329MP90</accession>
<dbReference type="Gene3D" id="3.50.50.60">
    <property type="entry name" value="FAD/NAD(P)-binding domain"/>
    <property type="match status" value="1"/>
</dbReference>
<dbReference type="AlphaFoldDB" id="A0A329MP90"/>
<dbReference type="Proteomes" id="UP000250369">
    <property type="component" value="Unassembled WGS sequence"/>
</dbReference>
<dbReference type="EMBL" id="QMFB01000005">
    <property type="protein sequence ID" value="RAV21146.1"/>
    <property type="molecule type" value="Genomic_DNA"/>
</dbReference>
<dbReference type="PANTHER" id="PTHR42716:SF1">
    <property type="entry name" value="SLL0471 PROTEIN"/>
    <property type="match status" value="1"/>
</dbReference>
<reference evidence="1 2" key="1">
    <citation type="journal article" date="2009" name="Int. J. Syst. Evol. Microbiol.">
        <title>Paenibacillus contaminans sp. nov., isolated from a contaminated laboratory plate.</title>
        <authorList>
            <person name="Chou J.H."/>
            <person name="Lee J.H."/>
            <person name="Lin M.C."/>
            <person name="Chang P.S."/>
            <person name="Arun A.B."/>
            <person name="Young C.C."/>
            <person name="Chen W.M."/>
        </authorList>
    </citation>
    <scope>NUCLEOTIDE SEQUENCE [LARGE SCALE GENOMIC DNA]</scope>
    <source>
        <strain evidence="1 2">CKOBP-6</strain>
    </source>
</reference>
<sequence>MIKEKHADVAVIGGSLGGCAAALAAASMGRTIIMTEETEWIGGQLTSQGVPPDEHSWIETHGCTRRYRQFREGVRDYYRNHFPLTKAAHDNPLLNPGNGNVSPLCHEPRTALAVLLQMLAPYIHSGQVAILTQHVPLQAEMAGDRIVSVTARSSATGDNTVIAASCFLDATECGDLLPLAGAEYVTGSESKADTGEPHAIDGPAQPLDMQAFTYCFAMDYREGENHTISRPESYSFWRDFKPSFWPDRLLSWAGVRPSTLEPVRYNLFPGEPGLSYWKGFSLFTYRRLIDASLFRPGTYESDISLVNWPQNDYFLGPIIDVDDETRNRHLKMAKELSLSLLYWMQTEAPRPDGKAGYPGLRLRKDVFDTEDGLAKYPYVRESRRIQAEFTVLEQHIAKHSRPDGKAASFADSVGIGYYHIDLHPSSGNRSYIDFASLPFQIPLGSLLPIRLENLLPACKNIGTTHITNGGYRLHPVEWSIGEAAGLLAVFSLDRDVSPREVRNRQALLEDFQALLVRQGIDLSWPS</sequence>
<keyword evidence="2" id="KW-1185">Reference proteome</keyword>
<name>A0A329MP90_9BACL</name>
<dbReference type="InterPro" id="IPR036188">
    <property type="entry name" value="FAD/NAD-bd_sf"/>
</dbReference>
<comment type="caution">
    <text evidence="1">The sequence shown here is derived from an EMBL/GenBank/DDBJ whole genome shotgun (WGS) entry which is preliminary data.</text>
</comment>
<dbReference type="RefSeq" id="WP_113030848.1">
    <property type="nucleotide sequence ID" value="NZ_QMFB01000005.1"/>
</dbReference>
<dbReference type="PROSITE" id="PS51257">
    <property type="entry name" value="PROKAR_LIPOPROTEIN"/>
    <property type="match status" value="1"/>
</dbReference>
<dbReference type="GO" id="GO:0008734">
    <property type="term" value="F:L-aspartate oxidase activity"/>
    <property type="evidence" value="ECO:0007669"/>
    <property type="project" value="InterPro"/>
</dbReference>
<gene>
    <name evidence="1" type="ORF">DQG23_10795</name>
</gene>
<dbReference type="Pfam" id="PF12831">
    <property type="entry name" value="FAD_oxidored"/>
    <property type="match status" value="1"/>
</dbReference>
<dbReference type="SUPFAM" id="SSF51905">
    <property type="entry name" value="FAD/NAD(P)-binding domain"/>
    <property type="match status" value="1"/>
</dbReference>
<evidence type="ECO:0000313" key="2">
    <source>
        <dbReference type="Proteomes" id="UP000250369"/>
    </source>
</evidence>
<dbReference type="OrthoDB" id="615715at2"/>
<dbReference type="PANTHER" id="PTHR42716">
    <property type="entry name" value="L-ASPARTATE OXIDASE"/>
    <property type="match status" value="1"/>
</dbReference>
<organism evidence="1 2">
    <name type="scientific">Paenibacillus contaminans</name>
    <dbReference type="NCBI Taxonomy" id="450362"/>
    <lineage>
        <taxon>Bacteria</taxon>
        <taxon>Bacillati</taxon>
        <taxon>Bacillota</taxon>
        <taxon>Bacilli</taxon>
        <taxon>Bacillales</taxon>
        <taxon>Paenibacillaceae</taxon>
        <taxon>Paenibacillus</taxon>
    </lineage>
</organism>
<evidence type="ECO:0000313" key="1">
    <source>
        <dbReference type="EMBL" id="RAV21146.1"/>
    </source>
</evidence>
<dbReference type="PRINTS" id="PR00411">
    <property type="entry name" value="PNDRDTASEI"/>
</dbReference>
<protein>
    <submittedName>
        <fullName evidence="1">FAD-dependent oxidoreductase</fullName>
    </submittedName>
</protein>